<evidence type="ECO:0000313" key="9">
    <source>
        <dbReference type="Proteomes" id="UP000235460"/>
    </source>
</evidence>
<feature type="transmembrane region" description="Helical" evidence="6">
    <location>
        <begin position="31"/>
        <end position="52"/>
    </location>
</feature>
<dbReference type="GO" id="GO:0020037">
    <property type="term" value="F:heme binding"/>
    <property type="evidence" value="ECO:0007669"/>
    <property type="project" value="InterPro"/>
</dbReference>
<sequence length="274" mass="32526">MADFFSFLSLFIYLISWIGFGFYFKSLKKEALRYAQLVLLTGFCFHTLFWVFKIYQIFTTSLLSFKFLLNFLSWELVLIYFLFILSPIKIYTTGFFLLPLVLIFLILSYFFPQEIFSPFSPYFKSLWFPLHAFTGLFSHGFLLFGVIISLMYVLQEREIKKKHLGVFFRKLPPLEYLDRVAEKCLYLGFIFLSFAIISGAIWSEIAFGNYWRWSPKEVITLILWLIYAVLIHQRVLIGWRGKKAAYMFLFGFSVWLISFFVINLFAKGFHTYGS</sequence>
<evidence type="ECO:0000256" key="6">
    <source>
        <dbReference type="SAM" id="Phobius"/>
    </source>
</evidence>
<accession>A0A2N7PNV1</accession>
<dbReference type="EMBL" id="PNIK01000048">
    <property type="protein sequence ID" value="PMP67458.1"/>
    <property type="molecule type" value="Genomic_DNA"/>
</dbReference>
<protein>
    <recommendedName>
        <fullName evidence="7">Cytochrome c assembly protein domain-containing protein</fullName>
    </recommendedName>
</protein>
<evidence type="ECO:0000256" key="4">
    <source>
        <dbReference type="ARBA" id="ARBA00022989"/>
    </source>
</evidence>
<feature type="transmembrane region" description="Helical" evidence="6">
    <location>
        <begin position="184"/>
        <end position="206"/>
    </location>
</feature>
<keyword evidence="5 6" id="KW-0472">Membrane</keyword>
<evidence type="ECO:0000259" key="7">
    <source>
        <dbReference type="Pfam" id="PF01578"/>
    </source>
</evidence>
<keyword evidence="2 6" id="KW-0812">Transmembrane</keyword>
<feature type="transmembrane region" description="Helical" evidence="6">
    <location>
        <begin position="244"/>
        <end position="266"/>
    </location>
</feature>
<organism evidence="8 9">
    <name type="scientific">Thermodesulfobacterium geofontis</name>
    <dbReference type="NCBI Taxonomy" id="1295609"/>
    <lineage>
        <taxon>Bacteria</taxon>
        <taxon>Pseudomonadati</taxon>
        <taxon>Thermodesulfobacteriota</taxon>
        <taxon>Thermodesulfobacteria</taxon>
        <taxon>Thermodesulfobacteriales</taxon>
        <taxon>Thermodesulfobacteriaceae</taxon>
        <taxon>Thermodesulfobacterium</taxon>
    </lineage>
</organism>
<feature type="transmembrane region" description="Helical" evidence="6">
    <location>
        <begin position="6"/>
        <end position="24"/>
    </location>
</feature>
<name>A0A2N7PNV1_9BACT</name>
<feature type="transmembrane region" description="Helical" evidence="6">
    <location>
        <begin position="218"/>
        <end position="237"/>
    </location>
</feature>
<evidence type="ECO:0000256" key="3">
    <source>
        <dbReference type="ARBA" id="ARBA00022748"/>
    </source>
</evidence>
<feature type="domain" description="Cytochrome c assembly protein" evidence="7">
    <location>
        <begin position="68"/>
        <end position="270"/>
    </location>
</feature>
<evidence type="ECO:0000256" key="5">
    <source>
        <dbReference type="ARBA" id="ARBA00023136"/>
    </source>
</evidence>
<proteinExistence type="predicted"/>
<evidence type="ECO:0000313" key="8">
    <source>
        <dbReference type="EMBL" id="PMP67458.1"/>
    </source>
</evidence>
<dbReference type="Pfam" id="PF01578">
    <property type="entry name" value="Cytochrom_C_asm"/>
    <property type="match status" value="1"/>
</dbReference>
<keyword evidence="3" id="KW-0201">Cytochrome c-type biogenesis</keyword>
<dbReference type="InterPro" id="IPR002541">
    <property type="entry name" value="Cyt_c_assembly"/>
</dbReference>
<feature type="transmembrane region" description="Helical" evidence="6">
    <location>
        <begin position="90"/>
        <end position="111"/>
    </location>
</feature>
<feature type="transmembrane region" description="Helical" evidence="6">
    <location>
        <begin position="131"/>
        <end position="154"/>
    </location>
</feature>
<evidence type="ECO:0000256" key="1">
    <source>
        <dbReference type="ARBA" id="ARBA00004141"/>
    </source>
</evidence>
<dbReference type="GO" id="GO:0005886">
    <property type="term" value="C:plasma membrane"/>
    <property type="evidence" value="ECO:0007669"/>
    <property type="project" value="TreeGrafter"/>
</dbReference>
<evidence type="ECO:0000256" key="2">
    <source>
        <dbReference type="ARBA" id="ARBA00022692"/>
    </source>
</evidence>
<dbReference type="InterPro" id="IPR045062">
    <property type="entry name" value="Cyt_c_biogenesis_CcsA/CcmC"/>
</dbReference>
<comment type="caution">
    <text evidence="8">The sequence shown here is derived from an EMBL/GenBank/DDBJ whole genome shotgun (WGS) entry which is preliminary data.</text>
</comment>
<keyword evidence="4 6" id="KW-1133">Transmembrane helix</keyword>
<dbReference type="PANTHER" id="PTHR30071">
    <property type="entry name" value="HEME EXPORTER PROTEIN C"/>
    <property type="match status" value="1"/>
</dbReference>
<dbReference type="Proteomes" id="UP000235460">
    <property type="component" value="Unassembled WGS sequence"/>
</dbReference>
<dbReference type="GO" id="GO:0017004">
    <property type="term" value="P:cytochrome complex assembly"/>
    <property type="evidence" value="ECO:0007669"/>
    <property type="project" value="UniProtKB-KW"/>
</dbReference>
<feature type="transmembrane region" description="Helical" evidence="6">
    <location>
        <begin position="64"/>
        <end position="83"/>
    </location>
</feature>
<dbReference type="AlphaFoldDB" id="A0A2N7PNV1"/>
<reference evidence="8 9" key="1">
    <citation type="submission" date="2018-01" db="EMBL/GenBank/DDBJ databases">
        <title>Metagenomic assembled genomes from two thermal pools in the Uzon Caldera, Kamchatka, Russia.</title>
        <authorList>
            <person name="Wilkins L."/>
            <person name="Ettinger C."/>
        </authorList>
    </citation>
    <scope>NUCLEOTIDE SEQUENCE [LARGE SCALE GENOMIC DNA]</scope>
    <source>
        <strain evidence="8">ZAV-08</strain>
    </source>
</reference>
<dbReference type="PANTHER" id="PTHR30071:SF1">
    <property type="entry name" value="CYTOCHROME B_B6 PROTEIN-RELATED"/>
    <property type="match status" value="1"/>
</dbReference>
<comment type="subcellular location">
    <subcellularLocation>
        <location evidence="1">Membrane</location>
        <topology evidence="1">Multi-pass membrane protein</topology>
    </subcellularLocation>
</comment>
<gene>
    <name evidence="8" type="ORF">C0190_03190</name>
</gene>